<evidence type="ECO:0000313" key="2">
    <source>
        <dbReference type="EMBL" id="CZR62916.1"/>
    </source>
</evidence>
<accession>A0A1L7XD47</accession>
<keyword evidence="3" id="KW-1185">Reference proteome</keyword>
<dbReference type="EMBL" id="FJOG01000022">
    <property type="protein sequence ID" value="CZR62916.1"/>
    <property type="molecule type" value="Genomic_DNA"/>
</dbReference>
<dbReference type="OrthoDB" id="10517958at2759"/>
<feature type="region of interest" description="Disordered" evidence="1">
    <location>
        <begin position="93"/>
        <end position="121"/>
    </location>
</feature>
<dbReference type="Proteomes" id="UP000184330">
    <property type="component" value="Unassembled WGS sequence"/>
</dbReference>
<feature type="compositionally biased region" description="Basic residues" evidence="1">
    <location>
        <begin position="112"/>
        <end position="121"/>
    </location>
</feature>
<organism evidence="2 3">
    <name type="scientific">Phialocephala subalpina</name>
    <dbReference type="NCBI Taxonomy" id="576137"/>
    <lineage>
        <taxon>Eukaryota</taxon>
        <taxon>Fungi</taxon>
        <taxon>Dikarya</taxon>
        <taxon>Ascomycota</taxon>
        <taxon>Pezizomycotina</taxon>
        <taxon>Leotiomycetes</taxon>
        <taxon>Helotiales</taxon>
        <taxon>Mollisiaceae</taxon>
        <taxon>Phialocephala</taxon>
        <taxon>Phialocephala fortinii species complex</taxon>
    </lineage>
</organism>
<proteinExistence type="predicted"/>
<gene>
    <name evidence="2" type="ORF">PAC_12813</name>
</gene>
<protein>
    <submittedName>
        <fullName evidence="2">Uncharacterized protein</fullName>
    </submittedName>
</protein>
<dbReference type="AlphaFoldDB" id="A0A1L7XD47"/>
<sequence>MKPDGNWINEDGLEFAPKKRKVVKLYSPCWSLDYLGNNHAVFRPDNDMRLPFASISIKERLVTSHLERNFNGEKMLWAREDWEANSEQVLAEEERIREKRRRGKKERERKGAKSSIQRRRKLKESKRAALIKIEESEAKVEDIGVEMGGDFLLGPSAADDILLLGSSATNDKETQTPIDELRKLAAEPTGIDINSAPPLTPLMLLKMKKKSQIRADILAGSNQSGMRPWRRTTGNVG</sequence>
<name>A0A1L7XD47_9HELO</name>
<evidence type="ECO:0000313" key="3">
    <source>
        <dbReference type="Proteomes" id="UP000184330"/>
    </source>
</evidence>
<reference evidence="2 3" key="1">
    <citation type="submission" date="2016-03" db="EMBL/GenBank/DDBJ databases">
        <authorList>
            <person name="Ploux O."/>
        </authorList>
    </citation>
    <scope>NUCLEOTIDE SEQUENCE [LARGE SCALE GENOMIC DNA]</scope>
    <source>
        <strain evidence="2 3">UAMH 11012</strain>
    </source>
</reference>
<evidence type="ECO:0000256" key="1">
    <source>
        <dbReference type="SAM" id="MobiDB-lite"/>
    </source>
</evidence>